<sequence length="113" mass="12687">MCYHDIYSVLVFVDCSTELLLKGEFEESPLKFLAELVWRSHILSVPACLGSSPRSPLRMEPLPLQEPPLSCSRAAQNPSLKQQLFSYAILSFALLESMGLFCLMVAFLILFAM</sequence>
<dbReference type="InterPro" id="IPR000454">
    <property type="entry name" value="ATP_synth_F0_csu"/>
</dbReference>
<reference evidence="12" key="1">
    <citation type="submission" date="2020-12" db="EMBL/GenBank/DDBJ databases">
        <authorList>
            <consortium name="Molecular Ecology Group"/>
        </authorList>
    </citation>
    <scope>NUCLEOTIDE SEQUENCE</scope>
    <source>
        <strain evidence="12">TBG_1078</strain>
    </source>
</reference>
<evidence type="ECO:0000313" key="13">
    <source>
        <dbReference type="Proteomes" id="UP000645828"/>
    </source>
</evidence>
<name>A0A811YYW2_NYCPR</name>
<dbReference type="InterPro" id="IPR038662">
    <property type="entry name" value="ATP_synth_F0_csu_sf"/>
</dbReference>
<evidence type="ECO:0000259" key="11">
    <source>
        <dbReference type="Pfam" id="PF00137"/>
    </source>
</evidence>
<dbReference type="PRINTS" id="PR00124">
    <property type="entry name" value="ATPASEC"/>
</dbReference>
<comment type="similarity">
    <text evidence="2 10">Belongs to the ATPase C chain family.</text>
</comment>
<evidence type="ECO:0000256" key="5">
    <source>
        <dbReference type="ARBA" id="ARBA00022989"/>
    </source>
</evidence>
<keyword evidence="10" id="KW-0375">Hydrogen ion transport</keyword>
<evidence type="ECO:0000256" key="2">
    <source>
        <dbReference type="ARBA" id="ARBA00006704"/>
    </source>
</evidence>
<dbReference type="GO" id="GO:0045259">
    <property type="term" value="C:proton-transporting ATP synthase complex"/>
    <property type="evidence" value="ECO:0007669"/>
    <property type="project" value="InterPro"/>
</dbReference>
<keyword evidence="6 10" id="KW-0472">Membrane</keyword>
<evidence type="ECO:0000256" key="3">
    <source>
        <dbReference type="ARBA" id="ARBA00022481"/>
    </source>
</evidence>
<evidence type="ECO:0000256" key="1">
    <source>
        <dbReference type="ARBA" id="ARBA00004141"/>
    </source>
</evidence>
<dbReference type="AlphaFoldDB" id="A0A811YYW2"/>
<keyword evidence="13" id="KW-1185">Reference proteome</keyword>
<evidence type="ECO:0000256" key="9">
    <source>
        <dbReference type="ARBA" id="ARBA00033111"/>
    </source>
</evidence>
<dbReference type="Proteomes" id="UP000645828">
    <property type="component" value="Unassembled WGS sequence"/>
</dbReference>
<protein>
    <recommendedName>
        <fullName evidence="8">ATP synthase lipid-binding protein</fullName>
    </recommendedName>
    <alternativeName>
        <fullName evidence="9">ATPase protein 9</fullName>
    </alternativeName>
    <alternativeName>
        <fullName evidence="7">ATPase subunit c</fullName>
    </alternativeName>
</protein>
<gene>
    <name evidence="12" type="ORF">NYPRO_LOCUS15380</name>
</gene>
<keyword evidence="4 10" id="KW-0812">Transmembrane</keyword>
<evidence type="ECO:0000313" key="12">
    <source>
        <dbReference type="EMBL" id="CAD7682588.1"/>
    </source>
</evidence>
<keyword evidence="5 10" id="KW-1133">Transmembrane helix</keyword>
<dbReference type="GO" id="GO:0008289">
    <property type="term" value="F:lipid binding"/>
    <property type="evidence" value="ECO:0007669"/>
    <property type="project" value="UniProtKB-KW"/>
</dbReference>
<keyword evidence="3" id="KW-0488">Methylation</keyword>
<keyword evidence="10" id="KW-0813">Transport</keyword>
<dbReference type="InterPro" id="IPR002379">
    <property type="entry name" value="ATPase_proteolipid_c-like_dom"/>
</dbReference>
<dbReference type="PANTHER" id="PTHR10031:SF32">
    <property type="entry name" value="ATP SYNTHASE LIPID-BINDING PROTEIN"/>
    <property type="match status" value="1"/>
</dbReference>
<proteinExistence type="inferred from homology"/>
<dbReference type="SUPFAM" id="SSF81333">
    <property type="entry name" value="F1F0 ATP synthase subunit C"/>
    <property type="match status" value="1"/>
</dbReference>
<dbReference type="PANTHER" id="PTHR10031">
    <property type="entry name" value="ATP SYNTHASE LIPID-BINDING PROTEIN, MITOCHONDRIAL"/>
    <property type="match status" value="1"/>
</dbReference>
<organism evidence="12 13">
    <name type="scientific">Nyctereutes procyonoides</name>
    <name type="common">Raccoon dog</name>
    <name type="synonym">Canis procyonoides</name>
    <dbReference type="NCBI Taxonomy" id="34880"/>
    <lineage>
        <taxon>Eukaryota</taxon>
        <taxon>Metazoa</taxon>
        <taxon>Chordata</taxon>
        <taxon>Craniata</taxon>
        <taxon>Vertebrata</taxon>
        <taxon>Euteleostomi</taxon>
        <taxon>Mammalia</taxon>
        <taxon>Eutheria</taxon>
        <taxon>Laurasiatheria</taxon>
        <taxon>Carnivora</taxon>
        <taxon>Caniformia</taxon>
        <taxon>Canidae</taxon>
        <taxon>Nyctereutes</taxon>
    </lineage>
</organism>
<feature type="transmembrane region" description="Helical" evidence="10">
    <location>
        <begin position="87"/>
        <end position="112"/>
    </location>
</feature>
<keyword evidence="10" id="KW-0406">Ion transport</keyword>
<evidence type="ECO:0000256" key="8">
    <source>
        <dbReference type="ARBA" id="ARBA00032304"/>
    </source>
</evidence>
<evidence type="ECO:0000256" key="6">
    <source>
        <dbReference type="ARBA" id="ARBA00023136"/>
    </source>
</evidence>
<evidence type="ECO:0000256" key="10">
    <source>
        <dbReference type="RuleBase" id="RU004221"/>
    </source>
</evidence>
<dbReference type="InterPro" id="IPR035921">
    <property type="entry name" value="F/V-ATP_Csub_sf"/>
</dbReference>
<dbReference type="Gene3D" id="1.20.20.10">
    <property type="entry name" value="F1F0 ATP synthase subunit C"/>
    <property type="match status" value="1"/>
</dbReference>
<dbReference type="GO" id="GO:0015986">
    <property type="term" value="P:proton motive force-driven ATP synthesis"/>
    <property type="evidence" value="ECO:0007669"/>
    <property type="project" value="InterPro"/>
</dbReference>
<comment type="subcellular location">
    <subcellularLocation>
        <location evidence="1">Membrane</location>
        <topology evidence="1">Multi-pass membrane protein</topology>
    </subcellularLocation>
</comment>
<keyword evidence="10" id="KW-0446">Lipid-binding</keyword>
<feature type="domain" description="V-ATPase proteolipid subunit C-like" evidence="11">
    <location>
        <begin position="72"/>
        <end position="109"/>
    </location>
</feature>
<dbReference type="GO" id="GO:0033177">
    <property type="term" value="C:proton-transporting two-sector ATPase complex, proton-transporting domain"/>
    <property type="evidence" value="ECO:0007669"/>
    <property type="project" value="InterPro"/>
</dbReference>
<comment type="caution">
    <text evidence="10">Lacks conserved residue(s) required for the propagation of feature annotation.</text>
</comment>
<dbReference type="Pfam" id="PF00137">
    <property type="entry name" value="ATP-synt_C"/>
    <property type="match status" value="1"/>
</dbReference>
<dbReference type="GO" id="GO:0015078">
    <property type="term" value="F:proton transmembrane transporter activity"/>
    <property type="evidence" value="ECO:0007669"/>
    <property type="project" value="InterPro"/>
</dbReference>
<accession>A0A811YYW2</accession>
<dbReference type="EMBL" id="CAJHUB010000754">
    <property type="protein sequence ID" value="CAD7682588.1"/>
    <property type="molecule type" value="Genomic_DNA"/>
</dbReference>
<dbReference type="CDD" id="cd18182">
    <property type="entry name" value="ATP-synt_Fo_c_ATP5G3"/>
    <property type="match status" value="1"/>
</dbReference>
<comment type="caution">
    <text evidence="12">The sequence shown here is derived from an EMBL/GenBank/DDBJ whole genome shotgun (WGS) entry which is preliminary data.</text>
</comment>
<evidence type="ECO:0000256" key="7">
    <source>
        <dbReference type="ARBA" id="ARBA00029852"/>
    </source>
</evidence>
<evidence type="ECO:0000256" key="4">
    <source>
        <dbReference type="ARBA" id="ARBA00022692"/>
    </source>
</evidence>